<dbReference type="Proteomes" id="UP001597319">
    <property type="component" value="Unassembled WGS sequence"/>
</dbReference>
<dbReference type="InterPro" id="IPR028204">
    <property type="entry name" value="Tricorn_C1"/>
</dbReference>
<dbReference type="Pfam" id="PF14684">
    <property type="entry name" value="Tricorn_C1"/>
    <property type="match status" value="1"/>
</dbReference>
<keyword evidence="3" id="KW-1185">Reference proteome</keyword>
<proteinExistence type="predicted"/>
<evidence type="ECO:0000313" key="3">
    <source>
        <dbReference type="Proteomes" id="UP001597319"/>
    </source>
</evidence>
<organism evidence="2 3">
    <name type="scientific">Aquimarina rubra</name>
    <dbReference type="NCBI Taxonomy" id="1920033"/>
    <lineage>
        <taxon>Bacteria</taxon>
        <taxon>Pseudomonadati</taxon>
        <taxon>Bacteroidota</taxon>
        <taxon>Flavobacteriia</taxon>
        <taxon>Flavobacteriales</taxon>
        <taxon>Flavobacteriaceae</taxon>
        <taxon>Aquimarina</taxon>
    </lineage>
</organism>
<evidence type="ECO:0000259" key="1">
    <source>
        <dbReference type="SMART" id="SM00245"/>
    </source>
</evidence>
<evidence type="ECO:0000313" key="2">
    <source>
        <dbReference type="EMBL" id="MFD2561976.1"/>
    </source>
</evidence>
<dbReference type="SUPFAM" id="SSF52096">
    <property type="entry name" value="ClpP/crotonase"/>
    <property type="match status" value="1"/>
</dbReference>
<dbReference type="InterPro" id="IPR005151">
    <property type="entry name" value="Tail-specific_protease"/>
</dbReference>
<dbReference type="Gene3D" id="3.30.750.44">
    <property type="match status" value="1"/>
</dbReference>
<feature type="domain" description="Tail specific protease" evidence="1">
    <location>
        <begin position="180"/>
        <end position="378"/>
    </location>
</feature>
<sequence length="395" mass="44664">MLRITIILFIVSCTYGQTKYQKDFDYYWNTIDQYFGYFDIQKTDWNKVRRIYQPSVDTIQNDGDFIRLLEMTNNELYNGHIGLNTNLASSSRVIPTGTDLWVSYKNDSFMVSAIREGFPAEKSGLLLGMEVTGYNGIPISEAIKRFLPKSVETYTDKMYEYAGNLLLAGTHNSKRSINVNGPLTFNIENVKNNRPAKLVDANIIDNNIGYIKINNSLGNNNTIQVFDKTLDDVKNTNGLILDLRDTPSGGNTTVARAIMGRFITKEAPYQRHSFIYEEKLYGVKRNTIELVSPRGKTYEKPLVVLCGRWTGSMGEGITIGFDGLNRAEIVGTDMGDLLGAIYNYTLPETNIGFQIPVEKLFHINGISREDFSPKHYILDTQDQLQKAIDIINTSL</sequence>
<dbReference type="SMART" id="SM00245">
    <property type="entry name" value="TSPc"/>
    <property type="match status" value="1"/>
</dbReference>
<gene>
    <name evidence="2" type="ORF">ACFSR1_04795</name>
</gene>
<dbReference type="EMBL" id="JBHULE010000008">
    <property type="protein sequence ID" value="MFD2561976.1"/>
    <property type="molecule type" value="Genomic_DNA"/>
</dbReference>
<dbReference type="RefSeq" id="WP_378290162.1">
    <property type="nucleotide sequence ID" value="NZ_JBHULE010000008.1"/>
</dbReference>
<dbReference type="Gene3D" id="3.90.226.10">
    <property type="entry name" value="2-enoyl-CoA Hydratase, Chain A, domain 1"/>
    <property type="match status" value="1"/>
</dbReference>
<reference evidence="3" key="1">
    <citation type="journal article" date="2019" name="Int. J. Syst. Evol. Microbiol.">
        <title>The Global Catalogue of Microorganisms (GCM) 10K type strain sequencing project: providing services to taxonomists for standard genome sequencing and annotation.</title>
        <authorList>
            <consortium name="The Broad Institute Genomics Platform"/>
            <consortium name="The Broad Institute Genome Sequencing Center for Infectious Disease"/>
            <person name="Wu L."/>
            <person name="Ma J."/>
        </authorList>
    </citation>
    <scope>NUCLEOTIDE SEQUENCE [LARGE SCALE GENOMIC DNA]</scope>
    <source>
        <strain evidence="3">KCTC 52274</strain>
    </source>
</reference>
<accession>A0ABW5LCI9</accession>
<dbReference type="InterPro" id="IPR029045">
    <property type="entry name" value="ClpP/crotonase-like_dom_sf"/>
</dbReference>
<name>A0ABW5LCI9_9FLAO</name>
<dbReference type="Pfam" id="PF03572">
    <property type="entry name" value="Peptidase_S41"/>
    <property type="match status" value="1"/>
</dbReference>
<protein>
    <submittedName>
        <fullName evidence="2">S41 family peptidase</fullName>
    </submittedName>
</protein>
<dbReference type="PANTHER" id="PTHR11261:SF3">
    <property type="entry name" value="RETINOL-BINDING PROTEIN 3"/>
    <property type="match status" value="1"/>
</dbReference>
<comment type="caution">
    <text evidence="2">The sequence shown here is derived from an EMBL/GenBank/DDBJ whole genome shotgun (WGS) entry which is preliminary data.</text>
</comment>
<dbReference type="PANTHER" id="PTHR11261">
    <property type="entry name" value="INTERPHOTORECEPTOR RETINOID-BINDING PROTEIN"/>
    <property type="match status" value="1"/>
</dbReference>